<accession>A0ABD3WYM3</accession>
<proteinExistence type="predicted"/>
<feature type="transmembrane region" description="Helical" evidence="1">
    <location>
        <begin position="46"/>
        <end position="70"/>
    </location>
</feature>
<name>A0ABD3WYM3_SINWO</name>
<feature type="signal peptide" evidence="2">
    <location>
        <begin position="1"/>
        <end position="22"/>
    </location>
</feature>
<feature type="chain" id="PRO_5044887791" evidence="2">
    <location>
        <begin position="23"/>
        <end position="77"/>
    </location>
</feature>
<evidence type="ECO:0000256" key="2">
    <source>
        <dbReference type="SAM" id="SignalP"/>
    </source>
</evidence>
<organism evidence="3 4">
    <name type="scientific">Sinanodonta woodiana</name>
    <name type="common">Chinese pond mussel</name>
    <name type="synonym">Anodonta woodiana</name>
    <dbReference type="NCBI Taxonomy" id="1069815"/>
    <lineage>
        <taxon>Eukaryota</taxon>
        <taxon>Metazoa</taxon>
        <taxon>Spiralia</taxon>
        <taxon>Lophotrochozoa</taxon>
        <taxon>Mollusca</taxon>
        <taxon>Bivalvia</taxon>
        <taxon>Autobranchia</taxon>
        <taxon>Heteroconchia</taxon>
        <taxon>Palaeoheterodonta</taxon>
        <taxon>Unionida</taxon>
        <taxon>Unionoidea</taxon>
        <taxon>Unionidae</taxon>
        <taxon>Unioninae</taxon>
        <taxon>Sinanodonta</taxon>
    </lineage>
</organism>
<evidence type="ECO:0000313" key="3">
    <source>
        <dbReference type="EMBL" id="KAL3879062.1"/>
    </source>
</evidence>
<dbReference type="EMBL" id="JBJQND010000004">
    <property type="protein sequence ID" value="KAL3879062.1"/>
    <property type="molecule type" value="Genomic_DNA"/>
</dbReference>
<gene>
    <name evidence="3" type="ORF">ACJMK2_031376</name>
</gene>
<dbReference type="AlphaFoldDB" id="A0ABD3WYM3"/>
<keyword evidence="1" id="KW-0812">Transmembrane</keyword>
<comment type="caution">
    <text evidence="3">The sequence shown here is derived from an EMBL/GenBank/DDBJ whole genome shotgun (WGS) entry which is preliminary data.</text>
</comment>
<protein>
    <submittedName>
        <fullName evidence="3">Uncharacterized protein</fullName>
    </submittedName>
</protein>
<dbReference type="Proteomes" id="UP001634394">
    <property type="component" value="Unassembled WGS sequence"/>
</dbReference>
<keyword evidence="2" id="KW-0732">Signal</keyword>
<evidence type="ECO:0000256" key="1">
    <source>
        <dbReference type="SAM" id="Phobius"/>
    </source>
</evidence>
<keyword evidence="4" id="KW-1185">Reference proteome</keyword>
<sequence>MIMRCVIISFLAYLALVNMSCAMYIPGYYGYVPIVIGQGGYGGYNGNGFGGGSGSIIMIIILLVIIIPLLRSTGQTM</sequence>
<keyword evidence="1" id="KW-1133">Transmembrane helix</keyword>
<reference evidence="3 4" key="1">
    <citation type="submission" date="2024-11" db="EMBL/GenBank/DDBJ databases">
        <title>Chromosome-level genome assembly of the freshwater bivalve Anodonta woodiana.</title>
        <authorList>
            <person name="Chen X."/>
        </authorList>
    </citation>
    <scope>NUCLEOTIDE SEQUENCE [LARGE SCALE GENOMIC DNA]</scope>
    <source>
        <strain evidence="3">MN2024</strain>
        <tissue evidence="3">Gills</tissue>
    </source>
</reference>
<evidence type="ECO:0000313" key="4">
    <source>
        <dbReference type="Proteomes" id="UP001634394"/>
    </source>
</evidence>
<keyword evidence="1" id="KW-0472">Membrane</keyword>